<evidence type="ECO:0000256" key="1">
    <source>
        <dbReference type="ARBA" id="ARBA00004141"/>
    </source>
</evidence>
<dbReference type="Proteomes" id="UP000549394">
    <property type="component" value="Unassembled WGS sequence"/>
</dbReference>
<dbReference type="PANTHER" id="PTHR21016">
    <property type="entry name" value="BETA-AMYLOID BINDING PROTEIN-RELATED"/>
    <property type="match status" value="1"/>
</dbReference>
<dbReference type="InterPro" id="IPR050932">
    <property type="entry name" value="TM2D1-3-like"/>
</dbReference>
<evidence type="ECO:0000313" key="10">
    <source>
        <dbReference type="EMBL" id="CAD5119024.1"/>
    </source>
</evidence>
<dbReference type="GO" id="GO:0016020">
    <property type="term" value="C:membrane"/>
    <property type="evidence" value="ECO:0007669"/>
    <property type="project" value="UniProtKB-SubCell"/>
</dbReference>
<comment type="similarity">
    <text evidence="2">Belongs to the TM2 family.</text>
</comment>
<evidence type="ECO:0000256" key="5">
    <source>
        <dbReference type="ARBA" id="ARBA00022989"/>
    </source>
</evidence>
<dbReference type="PANTHER" id="PTHR21016:SF4">
    <property type="entry name" value="TM2 DOMAIN-CONTAINING PROTEIN 2"/>
    <property type="match status" value="1"/>
</dbReference>
<dbReference type="InterPro" id="IPR007829">
    <property type="entry name" value="TM2"/>
</dbReference>
<feature type="domain" description="TM2" evidence="9">
    <location>
        <begin position="124"/>
        <end position="161"/>
    </location>
</feature>
<gene>
    <name evidence="10" type="ORF">DGYR_LOCUS7318</name>
</gene>
<feature type="transmembrane region" description="Helical" evidence="8">
    <location>
        <begin position="6"/>
        <end position="28"/>
    </location>
</feature>
<keyword evidence="3 8" id="KW-0812">Transmembrane</keyword>
<evidence type="ECO:0000256" key="4">
    <source>
        <dbReference type="ARBA" id="ARBA00022729"/>
    </source>
</evidence>
<evidence type="ECO:0000256" key="6">
    <source>
        <dbReference type="ARBA" id="ARBA00023136"/>
    </source>
</evidence>
<dbReference type="EMBL" id="CAJFCJ010000009">
    <property type="protein sequence ID" value="CAD5119024.1"/>
    <property type="molecule type" value="Genomic_DNA"/>
</dbReference>
<protein>
    <submittedName>
        <fullName evidence="10">DgyrCDS7674</fullName>
    </submittedName>
</protein>
<reference evidence="10 11" key="1">
    <citation type="submission" date="2020-08" db="EMBL/GenBank/DDBJ databases">
        <authorList>
            <person name="Hejnol A."/>
        </authorList>
    </citation>
    <scope>NUCLEOTIDE SEQUENCE [LARGE SCALE GENOMIC DNA]</scope>
</reference>
<name>A0A7I8VTH7_9ANNE</name>
<keyword evidence="7" id="KW-0325">Glycoprotein</keyword>
<keyword evidence="4" id="KW-0732">Signal</keyword>
<accession>A0A7I8VTH7</accession>
<evidence type="ECO:0000259" key="9">
    <source>
        <dbReference type="Pfam" id="PF05154"/>
    </source>
</evidence>
<organism evidence="10 11">
    <name type="scientific">Dimorphilus gyrociliatus</name>
    <dbReference type="NCBI Taxonomy" id="2664684"/>
    <lineage>
        <taxon>Eukaryota</taxon>
        <taxon>Metazoa</taxon>
        <taxon>Spiralia</taxon>
        <taxon>Lophotrochozoa</taxon>
        <taxon>Annelida</taxon>
        <taxon>Polychaeta</taxon>
        <taxon>Polychaeta incertae sedis</taxon>
        <taxon>Dinophilidae</taxon>
        <taxon>Dimorphilus</taxon>
    </lineage>
</organism>
<dbReference type="OrthoDB" id="408511at2759"/>
<comment type="subcellular location">
    <subcellularLocation>
        <location evidence="1">Membrane</location>
        <topology evidence="1">Multi-pass membrane protein</topology>
    </subcellularLocation>
</comment>
<evidence type="ECO:0000256" key="8">
    <source>
        <dbReference type="SAM" id="Phobius"/>
    </source>
</evidence>
<keyword evidence="5 8" id="KW-1133">Transmembrane helix</keyword>
<keyword evidence="11" id="KW-1185">Reference proteome</keyword>
<evidence type="ECO:0000256" key="7">
    <source>
        <dbReference type="ARBA" id="ARBA00023180"/>
    </source>
</evidence>
<proteinExistence type="inferred from homology"/>
<dbReference type="AlphaFoldDB" id="A0A7I8VTH7"/>
<evidence type="ECO:0000313" key="11">
    <source>
        <dbReference type="Proteomes" id="UP000549394"/>
    </source>
</evidence>
<evidence type="ECO:0000256" key="2">
    <source>
        <dbReference type="ARBA" id="ARBA00008284"/>
    </source>
</evidence>
<dbReference type="Pfam" id="PF05154">
    <property type="entry name" value="TM2"/>
    <property type="match status" value="1"/>
</dbReference>
<keyword evidence="6 8" id="KW-0472">Membrane</keyword>
<sequence length="180" mass="20409">MNYNLLIVAIFIVFFQSFVILSLSNIVVRPNEVGCEYNGTCLFPHDPHGPLVLCEYLPHEYLKCDDPEYVGDNETKRKELGYGCTKWGGLKYEDVEHSRVMCAVLPGIECYGNRQFLSLKRYPFLLGFLGMDRFCLGHTGTAIGKLLTLGGVGIWWIVDIILLVTGKLNPADDSNWMPYY</sequence>
<feature type="transmembrane region" description="Helical" evidence="8">
    <location>
        <begin position="146"/>
        <end position="166"/>
    </location>
</feature>
<evidence type="ECO:0000256" key="3">
    <source>
        <dbReference type="ARBA" id="ARBA00022692"/>
    </source>
</evidence>
<comment type="caution">
    <text evidence="10">The sequence shown here is derived from an EMBL/GenBank/DDBJ whole genome shotgun (WGS) entry which is preliminary data.</text>
</comment>